<dbReference type="Pfam" id="PF04932">
    <property type="entry name" value="Wzy_C"/>
    <property type="match status" value="1"/>
</dbReference>
<feature type="transmembrane region" description="Helical" evidence="5">
    <location>
        <begin position="31"/>
        <end position="48"/>
    </location>
</feature>
<evidence type="ECO:0000256" key="3">
    <source>
        <dbReference type="ARBA" id="ARBA00022989"/>
    </source>
</evidence>
<feature type="transmembrane region" description="Helical" evidence="5">
    <location>
        <begin position="353"/>
        <end position="374"/>
    </location>
</feature>
<organism evidence="7 8">
    <name type="scientific">Sphingomonas astaxanthinifaciens DSM 22298</name>
    <dbReference type="NCBI Taxonomy" id="1123267"/>
    <lineage>
        <taxon>Bacteria</taxon>
        <taxon>Pseudomonadati</taxon>
        <taxon>Pseudomonadota</taxon>
        <taxon>Alphaproteobacteria</taxon>
        <taxon>Sphingomonadales</taxon>
        <taxon>Sphingomonadaceae</taxon>
        <taxon>Sphingomonas</taxon>
    </lineage>
</organism>
<proteinExistence type="predicted"/>
<comment type="caution">
    <text evidence="7">The sequence shown here is derived from an EMBL/GenBank/DDBJ whole genome shotgun (WGS) entry which is preliminary data.</text>
</comment>
<feature type="transmembrane region" description="Helical" evidence="5">
    <location>
        <begin position="386"/>
        <end position="407"/>
    </location>
</feature>
<evidence type="ECO:0000313" key="8">
    <source>
        <dbReference type="Proteomes" id="UP001156703"/>
    </source>
</evidence>
<feature type="transmembrane region" description="Helical" evidence="5">
    <location>
        <begin position="269"/>
        <end position="288"/>
    </location>
</feature>
<sequence>MIRALRPAAAPAFLLLCLLLGGSTQGIWRNLVLQLAGIGLILWSLFAAQRSTPTPAARMLLWLGIAWVGLCLLQLVPLPPGLWSALPGRAVVAEGFRLRGEALPWLPLSLSPAATLESLTVIAVPLGMLAAVLVLGAYRSRWCIAALVTGTSLSVLLGALQLLQGGPYLYPQSNTGTAAGLFANSNHQATLLLTTIPFLAALVGNALRSSRRADPKARISRVMIALGALAVVLMGIALNGSMAALVLAVPVLLASLALALPKAGPGAKWLSLAAFLLLLGGVGGIAAFSEAGSSQTSVSTRSDIYRRTVPAIVENFPVGTGLGSFERVYRLREDPAKVDSVFINHAHSDPLEWLLETGVPGLLLLLALLAWWLTRTIQLWRSEERELVPLAATIATAAILGHSLVDFPLRDPAIQALFALALAFMAEPRSYEAQRRSARSNRGPVKAAKHLTLTDDGLVSA</sequence>
<feature type="transmembrane region" description="Helical" evidence="5">
    <location>
        <begin position="60"/>
        <end position="78"/>
    </location>
</feature>
<keyword evidence="8" id="KW-1185">Reference proteome</keyword>
<feature type="transmembrane region" description="Helical" evidence="5">
    <location>
        <begin position="113"/>
        <end position="135"/>
    </location>
</feature>
<evidence type="ECO:0000256" key="2">
    <source>
        <dbReference type="ARBA" id="ARBA00022692"/>
    </source>
</evidence>
<evidence type="ECO:0000256" key="1">
    <source>
        <dbReference type="ARBA" id="ARBA00004141"/>
    </source>
</evidence>
<evidence type="ECO:0000256" key="5">
    <source>
        <dbReference type="SAM" id="Phobius"/>
    </source>
</evidence>
<feature type="transmembrane region" description="Helical" evidence="5">
    <location>
        <begin position="242"/>
        <end position="260"/>
    </location>
</feature>
<evidence type="ECO:0000313" key="7">
    <source>
        <dbReference type="EMBL" id="GLR47035.1"/>
    </source>
</evidence>
<name>A0ABQ5Z2P4_9SPHN</name>
<dbReference type="EMBL" id="BSOO01000005">
    <property type="protein sequence ID" value="GLR47035.1"/>
    <property type="molecule type" value="Genomic_DNA"/>
</dbReference>
<accession>A0ABQ5Z2P4</accession>
<feature type="domain" description="O-antigen ligase-related" evidence="6">
    <location>
        <begin position="228"/>
        <end position="366"/>
    </location>
</feature>
<feature type="transmembrane region" description="Helical" evidence="5">
    <location>
        <begin position="189"/>
        <end position="207"/>
    </location>
</feature>
<dbReference type="PANTHER" id="PTHR37422">
    <property type="entry name" value="TEICHURONIC ACID BIOSYNTHESIS PROTEIN TUAE"/>
    <property type="match status" value="1"/>
</dbReference>
<keyword evidence="3 5" id="KW-1133">Transmembrane helix</keyword>
<dbReference type="RefSeq" id="WP_051676803.1">
    <property type="nucleotide sequence ID" value="NZ_BSOO01000005.1"/>
</dbReference>
<feature type="transmembrane region" description="Helical" evidence="5">
    <location>
        <begin position="142"/>
        <end position="163"/>
    </location>
</feature>
<dbReference type="Proteomes" id="UP001156703">
    <property type="component" value="Unassembled WGS sequence"/>
</dbReference>
<keyword evidence="2 5" id="KW-0812">Transmembrane</keyword>
<evidence type="ECO:0000256" key="4">
    <source>
        <dbReference type="ARBA" id="ARBA00023136"/>
    </source>
</evidence>
<reference evidence="8" key="1">
    <citation type="journal article" date="2019" name="Int. J. Syst. Evol. Microbiol.">
        <title>The Global Catalogue of Microorganisms (GCM) 10K type strain sequencing project: providing services to taxonomists for standard genome sequencing and annotation.</title>
        <authorList>
            <consortium name="The Broad Institute Genomics Platform"/>
            <consortium name="The Broad Institute Genome Sequencing Center for Infectious Disease"/>
            <person name="Wu L."/>
            <person name="Ma J."/>
        </authorList>
    </citation>
    <scope>NUCLEOTIDE SEQUENCE [LARGE SCALE GENOMIC DNA]</scope>
    <source>
        <strain evidence="8">NBRC 102146</strain>
    </source>
</reference>
<gene>
    <name evidence="7" type="ORF">GCM10007925_07460</name>
</gene>
<feature type="transmembrane region" description="Helical" evidence="5">
    <location>
        <begin position="219"/>
        <end position="236"/>
    </location>
</feature>
<dbReference type="InterPro" id="IPR051533">
    <property type="entry name" value="WaaL-like"/>
</dbReference>
<keyword evidence="4 5" id="KW-0472">Membrane</keyword>
<dbReference type="PANTHER" id="PTHR37422:SF13">
    <property type="entry name" value="LIPOPOLYSACCHARIDE BIOSYNTHESIS PROTEIN PA4999-RELATED"/>
    <property type="match status" value="1"/>
</dbReference>
<protein>
    <recommendedName>
        <fullName evidence="6">O-antigen ligase-related domain-containing protein</fullName>
    </recommendedName>
</protein>
<dbReference type="InterPro" id="IPR007016">
    <property type="entry name" value="O-antigen_ligase-rel_domated"/>
</dbReference>
<comment type="subcellular location">
    <subcellularLocation>
        <location evidence="1">Membrane</location>
        <topology evidence="1">Multi-pass membrane protein</topology>
    </subcellularLocation>
</comment>
<evidence type="ECO:0000259" key="6">
    <source>
        <dbReference type="Pfam" id="PF04932"/>
    </source>
</evidence>